<comment type="caution">
    <text evidence="1">The sequence shown here is derived from an EMBL/GenBank/DDBJ whole genome shotgun (WGS) entry which is preliminary data.</text>
</comment>
<dbReference type="AlphaFoldDB" id="A0AAD9ETP8"/>
<dbReference type="EMBL" id="JASDAP010000027">
    <property type="protein sequence ID" value="KAK1877954.1"/>
    <property type="molecule type" value="Genomic_DNA"/>
</dbReference>
<protein>
    <submittedName>
        <fullName evidence="1">Interferon-induced protein 44-like</fullName>
    </submittedName>
</protein>
<dbReference type="InterPro" id="IPR027417">
    <property type="entry name" value="P-loop_NTPase"/>
</dbReference>
<organism evidence="1 2">
    <name type="scientific">Dissostichus eleginoides</name>
    <name type="common">Patagonian toothfish</name>
    <name type="synonym">Dissostichus amissus</name>
    <dbReference type="NCBI Taxonomy" id="100907"/>
    <lineage>
        <taxon>Eukaryota</taxon>
        <taxon>Metazoa</taxon>
        <taxon>Chordata</taxon>
        <taxon>Craniata</taxon>
        <taxon>Vertebrata</taxon>
        <taxon>Euteleostomi</taxon>
        <taxon>Actinopterygii</taxon>
        <taxon>Neopterygii</taxon>
        <taxon>Teleostei</taxon>
        <taxon>Neoteleostei</taxon>
        <taxon>Acanthomorphata</taxon>
        <taxon>Eupercaria</taxon>
        <taxon>Perciformes</taxon>
        <taxon>Notothenioidei</taxon>
        <taxon>Nototheniidae</taxon>
        <taxon>Dissostichus</taxon>
    </lineage>
</organism>
<keyword evidence="2" id="KW-1185">Reference proteome</keyword>
<dbReference type="SUPFAM" id="SSF52540">
    <property type="entry name" value="P-loop containing nucleoside triphosphate hydrolases"/>
    <property type="match status" value="1"/>
</dbReference>
<gene>
    <name evidence="1" type="ORF">KUDE01_003262</name>
</gene>
<sequence length="134" mass="15299">MTVLPKEWRSVPWGVKERDLKFVKEYQPHDKEVQLRFMLYGPSGAGKSRFINSVESALRGEISDRAGVDAISHGSFTTKYKAYQIQKGGPRTYYPFVFNDIMGLEKDASQGARVEDIKGTREGWLQFQSSLYIV</sequence>
<evidence type="ECO:0000313" key="2">
    <source>
        <dbReference type="Proteomes" id="UP001228049"/>
    </source>
</evidence>
<proteinExistence type="predicted"/>
<accession>A0AAD9ETP8</accession>
<name>A0AAD9ETP8_DISEL</name>
<dbReference type="Gene3D" id="3.40.50.300">
    <property type="entry name" value="P-loop containing nucleotide triphosphate hydrolases"/>
    <property type="match status" value="1"/>
</dbReference>
<dbReference type="Proteomes" id="UP001228049">
    <property type="component" value="Unassembled WGS sequence"/>
</dbReference>
<reference evidence="1" key="1">
    <citation type="submission" date="2023-04" db="EMBL/GenBank/DDBJ databases">
        <title>Chromosome-level genome of Chaenocephalus aceratus.</title>
        <authorList>
            <person name="Park H."/>
        </authorList>
    </citation>
    <scope>NUCLEOTIDE SEQUENCE</scope>
    <source>
        <strain evidence="1">DE</strain>
        <tissue evidence="1">Muscle</tissue>
    </source>
</reference>
<evidence type="ECO:0000313" key="1">
    <source>
        <dbReference type="EMBL" id="KAK1877954.1"/>
    </source>
</evidence>